<dbReference type="PANTHER" id="PTHR36504:SF1">
    <property type="entry name" value="LIPOPOLYSACCHARIDE EXPORT SYSTEM PROTEIN LPTA"/>
    <property type="match status" value="1"/>
</dbReference>
<organism evidence="3 4">
    <name type="scientific">Mycovorax composti</name>
    <dbReference type="NCBI Taxonomy" id="2962693"/>
    <lineage>
        <taxon>Bacteria</taxon>
        <taxon>Pseudomonadati</taxon>
        <taxon>Bacteroidota</taxon>
        <taxon>Chitinophagia</taxon>
        <taxon>Chitinophagales</taxon>
        <taxon>Chitinophagaceae</taxon>
        <taxon>Mycovorax</taxon>
    </lineage>
</organism>
<proteinExistence type="predicted"/>
<gene>
    <name evidence="3" type="primary">lptD_1</name>
    <name evidence="3" type="ORF">PIECOFPK_02490</name>
</gene>
<name>A0ABZ2EMS2_9BACT</name>
<dbReference type="Proteomes" id="UP001321305">
    <property type="component" value="Chromosome"/>
</dbReference>
<evidence type="ECO:0000313" key="4">
    <source>
        <dbReference type="Proteomes" id="UP001321305"/>
    </source>
</evidence>
<feature type="domain" description="Organic solvent tolerance-like N-terminal" evidence="2">
    <location>
        <begin position="28"/>
        <end position="185"/>
    </location>
</feature>
<dbReference type="PANTHER" id="PTHR36504">
    <property type="entry name" value="LIPOPOLYSACCHARIDE EXPORT SYSTEM PROTEIN LPTA"/>
    <property type="match status" value="1"/>
</dbReference>
<protein>
    <submittedName>
        <fullName evidence="3">LPS-assembly protein LptD</fullName>
    </submittedName>
</protein>
<reference evidence="4" key="1">
    <citation type="submission" date="2024-01" db="EMBL/GenBank/DDBJ databases">
        <title>Mycovorax composti gen. nov. sp. nov., a member of the family Chitinophagaceae isolated from button mushroom compost.</title>
        <authorList>
            <person name="Thai M."/>
            <person name="Bell T.L."/>
            <person name="Kertesz M.A."/>
        </authorList>
    </citation>
    <scope>NUCLEOTIDE SEQUENCE [LARGE SCALE GENOMIC DNA]</scope>
    <source>
        <strain evidence="4">C216</strain>
    </source>
</reference>
<accession>A0ABZ2EMS2</accession>
<evidence type="ECO:0000259" key="2">
    <source>
        <dbReference type="Pfam" id="PF13100"/>
    </source>
</evidence>
<dbReference type="InterPro" id="IPR052037">
    <property type="entry name" value="LPS_export_LptA"/>
</dbReference>
<dbReference type="Gene3D" id="2.60.450.10">
    <property type="entry name" value="Lipopolysaccharide (LPS) transport protein A like domain"/>
    <property type="match status" value="3"/>
</dbReference>
<sequence length="637" mass="70956">MLGCVVASSATLRTRKTAPVIVTLPLQDTIIIIRANTFSLQKDNDSSDLLIVEGNVLAKQGTSIFRADKAIKNNRLNTFEAWGRVHITDADTTHIYADHLKYFGTTQVAHLDGNVKLTDGRVILTTPSLKYDMTTNIGIYNKGGKVVNEKTVITSTEGEYYRDLQDVFFKKNVLVKDPAYEITTDSLQYNTGTRIATFLTQTHIVDSARRTIDTKEGYYNLNTNQAEFRQRPFINDDNKFTLNADVVYLDDNIARAEGNAVAVDSTRGTIIIANLIFQNRLNEAVLATQKPVMIVKQDSDSLYVAADTLFSAKLSDLFEEQVVTPAELPDTDAPTVEKDDSLSVPAITPTVMEQIAAVAPAADSVNMPVINEMDSSIVDDAKANILTQELADSTEIATTLLQADTVIPQRVLPAQNVNTPSKDVNKVAVKKDAATISTTFEKPKTTVNDSTDRYFEAFHNVRIYSDSMQAVSDSLFYSFKDSIFRLYKDPVVWGKESQITGDTILLHTKNKKPHWMEAFKNGFIVSYVGSEAYNQVKSSRIDAYFVDGSLDSVRAKGSAESIYYIQDDDSAFSAVNHSTGDIIDSYFNEKQLHKVVFRGNVKGTIYPIQQKKPGEMKLEGFIWKEALRPKTKFELFE</sequence>
<keyword evidence="1" id="KW-0732">Signal</keyword>
<evidence type="ECO:0000313" key="3">
    <source>
        <dbReference type="EMBL" id="WWC84748.1"/>
    </source>
</evidence>
<dbReference type="EMBL" id="CP144143">
    <property type="protein sequence ID" value="WWC84748.1"/>
    <property type="molecule type" value="Genomic_DNA"/>
</dbReference>
<evidence type="ECO:0000256" key="1">
    <source>
        <dbReference type="ARBA" id="ARBA00022729"/>
    </source>
</evidence>
<dbReference type="InterPro" id="IPR005653">
    <property type="entry name" value="OstA-like_N"/>
</dbReference>
<keyword evidence="4" id="KW-1185">Reference proteome</keyword>
<dbReference type="Pfam" id="PF13100">
    <property type="entry name" value="OstA_2"/>
    <property type="match status" value="1"/>
</dbReference>